<dbReference type="AlphaFoldDB" id="A0A9W6MN48"/>
<organism evidence="1 2">
    <name type="scientific">Maricaulis virginensis</name>
    <dbReference type="NCBI Taxonomy" id="144022"/>
    <lineage>
        <taxon>Bacteria</taxon>
        <taxon>Pseudomonadati</taxon>
        <taxon>Pseudomonadota</taxon>
        <taxon>Alphaproteobacteria</taxon>
        <taxon>Maricaulales</taxon>
        <taxon>Maricaulaceae</taxon>
        <taxon>Maricaulis</taxon>
    </lineage>
</organism>
<gene>
    <name evidence="1" type="ORF">GCM10017621_11810</name>
</gene>
<dbReference type="PROSITE" id="PS51318">
    <property type="entry name" value="TAT"/>
    <property type="match status" value="1"/>
</dbReference>
<dbReference type="InterPro" id="IPR006311">
    <property type="entry name" value="TAT_signal"/>
</dbReference>
<evidence type="ECO:0000313" key="1">
    <source>
        <dbReference type="EMBL" id="GLK51673.1"/>
    </source>
</evidence>
<proteinExistence type="predicted"/>
<dbReference type="EMBL" id="BSFE01000002">
    <property type="protein sequence ID" value="GLK51673.1"/>
    <property type="molecule type" value="Genomic_DNA"/>
</dbReference>
<comment type="caution">
    <text evidence="1">The sequence shown here is derived from an EMBL/GenBank/DDBJ whole genome shotgun (WGS) entry which is preliminary data.</text>
</comment>
<dbReference type="Proteomes" id="UP001143486">
    <property type="component" value="Unassembled WGS sequence"/>
</dbReference>
<evidence type="ECO:0008006" key="3">
    <source>
        <dbReference type="Google" id="ProtNLM"/>
    </source>
</evidence>
<sequence length="349" mass="35879">MTNFATTPRQRRILLGAIAGLVAVSALAMSVGPFSIRALEDRLTANAEQALSLRGHDWASVRFDGQRAIVTGAAPSGTARDDALATVMASTWSGGRVAGGVTAITDETVEARLRHGFVFRADMAVNGRVLIRGDATDAAARAAIASFAETTFANGADTDLTLVPGGGAAPDWEAAARRLLGQLARLDRGAIVLQSETGALVGEAANPQIAQSVASALSGMPEPYEAAWIVMPAGAPAVSRIADVNGCAAIVRAAQGTENLRFDRAGAAPSPLTVVALRRVARAFAACPADAVLTVGVLREAVQAGLDQARMAEVSRLVDAGGAETPRISVELVQDQDAAISFTISTNED</sequence>
<name>A0A9W6MN48_9PROT</name>
<reference evidence="1" key="2">
    <citation type="submission" date="2023-01" db="EMBL/GenBank/DDBJ databases">
        <authorList>
            <person name="Sun Q."/>
            <person name="Evtushenko L."/>
        </authorList>
    </citation>
    <scope>NUCLEOTIDE SEQUENCE</scope>
    <source>
        <strain evidence="1">VKM B-1513</strain>
    </source>
</reference>
<dbReference type="Gene3D" id="3.40.1520.20">
    <property type="match status" value="1"/>
</dbReference>
<dbReference type="RefSeq" id="WP_271186052.1">
    <property type="nucleotide sequence ID" value="NZ_BSFE01000002.1"/>
</dbReference>
<evidence type="ECO:0000313" key="2">
    <source>
        <dbReference type="Proteomes" id="UP001143486"/>
    </source>
</evidence>
<protein>
    <recommendedName>
        <fullName evidence="3">BON domain-containing protein</fullName>
    </recommendedName>
</protein>
<reference evidence="1" key="1">
    <citation type="journal article" date="2014" name="Int. J. Syst. Evol. Microbiol.">
        <title>Complete genome sequence of Corynebacterium casei LMG S-19264T (=DSM 44701T), isolated from a smear-ripened cheese.</title>
        <authorList>
            <consortium name="US DOE Joint Genome Institute (JGI-PGF)"/>
            <person name="Walter F."/>
            <person name="Albersmeier A."/>
            <person name="Kalinowski J."/>
            <person name="Ruckert C."/>
        </authorList>
    </citation>
    <scope>NUCLEOTIDE SEQUENCE</scope>
    <source>
        <strain evidence="1">VKM B-1513</strain>
    </source>
</reference>
<keyword evidence="2" id="KW-1185">Reference proteome</keyword>
<accession>A0A9W6MN48</accession>